<accession>A0AC35TNE6</accession>
<protein>
    <submittedName>
        <fullName evidence="2">Arginase</fullName>
    </submittedName>
</protein>
<dbReference type="Proteomes" id="UP000095286">
    <property type="component" value="Unplaced"/>
</dbReference>
<reference evidence="2" key="1">
    <citation type="submission" date="2016-11" db="UniProtKB">
        <authorList>
            <consortium name="WormBaseParasite"/>
        </authorList>
    </citation>
    <scope>IDENTIFICATION</scope>
    <source>
        <strain evidence="2">KR3021</strain>
    </source>
</reference>
<evidence type="ECO:0000313" key="2">
    <source>
        <dbReference type="WBParaSite" id="RSKR_0000229300.1"/>
    </source>
</evidence>
<evidence type="ECO:0000313" key="1">
    <source>
        <dbReference type="Proteomes" id="UP000095286"/>
    </source>
</evidence>
<dbReference type="WBParaSite" id="RSKR_0000229300.1">
    <property type="protein sequence ID" value="RSKR_0000229300.1"/>
    <property type="gene ID" value="RSKR_0000229300"/>
</dbReference>
<organism evidence="1 2">
    <name type="scientific">Rhabditophanes sp. KR3021</name>
    <dbReference type="NCBI Taxonomy" id="114890"/>
    <lineage>
        <taxon>Eukaryota</taxon>
        <taxon>Metazoa</taxon>
        <taxon>Ecdysozoa</taxon>
        <taxon>Nematoda</taxon>
        <taxon>Chromadorea</taxon>
        <taxon>Rhabditida</taxon>
        <taxon>Tylenchina</taxon>
        <taxon>Panagrolaimomorpha</taxon>
        <taxon>Strongyloidoidea</taxon>
        <taxon>Alloionematidae</taxon>
        <taxon>Rhabditophanes</taxon>
    </lineage>
</organism>
<sequence>MRRSLQLLSKTLNVVGLSNGHGGRYLGCEKAVKVLQESEIFNQCNIPFKWGTVINETVTGTSTKALDGIISNSQKLADATGKLFAAKKEMLVIGGDHSCAIGTWSGVASAARTQGDVGLIWVDAHMDAHTLDSSDTGNIHGMPVAHLLGYGNSKLASIGDDFPAIKPSNLALIGIRSFEPAEQKLLESLGAKIFYMKDIHEKGFDHCMSEAIKSVTSNTIGFGLSIDLDGFRVEDAPAVGTPEDDGIVADEFLKFFKNNQFDNLIATEIVEFMPRKDDENKKSEHLVKHLVESIYFKKFDSKQ</sequence>
<name>A0AC35TNE6_9BILA</name>
<proteinExistence type="predicted"/>